<feature type="repeat" description="ANK" evidence="1">
    <location>
        <begin position="477"/>
        <end position="509"/>
    </location>
</feature>
<organism evidence="3 4">
    <name type="scientific">Trichomonas vaginalis (strain ATCC PRA-98 / G3)</name>
    <dbReference type="NCBI Taxonomy" id="412133"/>
    <lineage>
        <taxon>Eukaryota</taxon>
        <taxon>Metamonada</taxon>
        <taxon>Parabasalia</taxon>
        <taxon>Trichomonadida</taxon>
        <taxon>Trichomonadidae</taxon>
        <taxon>Trichomonas</taxon>
    </lineage>
</organism>
<dbReference type="AlphaFoldDB" id="A2EQ43"/>
<dbReference type="InterPro" id="IPR020683">
    <property type="entry name" value="DUF3447"/>
</dbReference>
<dbReference type="PRINTS" id="PR01415">
    <property type="entry name" value="ANKYRIN"/>
</dbReference>
<dbReference type="PANTHER" id="PTHR24182">
    <property type="entry name" value="ANKYRIN REPEAT AND SOCS BOX CONTAINING 4"/>
    <property type="match status" value="1"/>
</dbReference>
<dbReference type="Pfam" id="PF12796">
    <property type="entry name" value="Ank_2"/>
    <property type="match status" value="2"/>
</dbReference>
<protein>
    <recommendedName>
        <fullName evidence="2">DUF3447 domain-containing protein</fullName>
    </recommendedName>
</protein>
<feature type="repeat" description="ANK" evidence="1">
    <location>
        <begin position="444"/>
        <end position="476"/>
    </location>
</feature>
<keyword evidence="1" id="KW-0040">ANK repeat</keyword>
<dbReference type="PROSITE" id="PS50297">
    <property type="entry name" value="ANK_REP_REGION"/>
    <property type="match status" value="7"/>
</dbReference>
<dbReference type="InParanoid" id="A2EQ43"/>
<evidence type="ECO:0000259" key="2">
    <source>
        <dbReference type="Pfam" id="PF11929"/>
    </source>
</evidence>
<dbReference type="SUPFAM" id="SSF140860">
    <property type="entry name" value="Pseudo ankyrin repeat-like"/>
    <property type="match status" value="1"/>
</dbReference>
<dbReference type="Pfam" id="PF00023">
    <property type="entry name" value="Ank"/>
    <property type="match status" value="3"/>
</dbReference>
<feature type="repeat" description="ANK" evidence="1">
    <location>
        <begin position="311"/>
        <end position="343"/>
    </location>
</feature>
<dbReference type="STRING" id="5722.A2EQ43"/>
<dbReference type="Proteomes" id="UP000001542">
    <property type="component" value="Unassembled WGS sequence"/>
</dbReference>
<dbReference type="InterPro" id="IPR002110">
    <property type="entry name" value="Ankyrin_rpt"/>
</dbReference>
<feature type="repeat" description="ANK" evidence="1">
    <location>
        <begin position="543"/>
        <end position="575"/>
    </location>
</feature>
<dbReference type="PROSITE" id="PS50088">
    <property type="entry name" value="ANK_REPEAT"/>
    <property type="match status" value="7"/>
</dbReference>
<dbReference type="SMART" id="SM00248">
    <property type="entry name" value="ANK"/>
    <property type="match status" value="12"/>
</dbReference>
<feature type="repeat" description="ANK" evidence="1">
    <location>
        <begin position="411"/>
        <end position="443"/>
    </location>
</feature>
<feature type="domain" description="DUF3447" evidence="2">
    <location>
        <begin position="197"/>
        <end position="272"/>
    </location>
</feature>
<feature type="repeat" description="ANK" evidence="1">
    <location>
        <begin position="510"/>
        <end position="542"/>
    </location>
</feature>
<dbReference type="EMBL" id="DS113454">
    <property type="protein sequence ID" value="EAY05218.1"/>
    <property type="molecule type" value="Genomic_DNA"/>
</dbReference>
<gene>
    <name evidence="3" type="ORF">TVAG_473970</name>
</gene>
<name>A2EQ43_TRIV3</name>
<sequence>MSGLRDLPIQLDELMDILKDYIDSFNALYQLKTNNAEERKSIYNMFKTNLLKTKKYLPQTIIAIISRLYTYNNRCIKSYLQLVKQIYDDFHPKIIKNVNVCFEYLFYKEYGILLEECGTEHFKKHQDIDTNVHEENTTGKAIMDDDKNLFISFTEREGFDHKQKIANDLYPVDKLSLLELCCYHGSVNCFKFLRTKFNSEITKLCLEFSFLSGNPEIMSECLKYQKPNKDCMKYAIISHNIDFVTFLMNEYNIKINLEYCTEFSNPHAFLVYLDQTHDFNMCLVYSPRFFDVKLCEYLISHGAKIYSENDDKKNALHIAAECNSKETAEILISHGANIGAECSCYRKTPLHIAAECNSKETAELLVLHCKNIDEKNINEKTALHYAAYQNSKEIAEFLILHGANVMAKNYREYTPLHETTTHNCKEIAEFLISHGADINAKDKDGRTTLHLAAYSNRKELAEMLISHGADINAKDKKGKTPLHEAANNKSTETAELLISHGADINEKDEDGNTALHFAAMSHSKEIAEFLFSHGADTNARDEFGETPLHNAAFHKDEEIMKLLISHGADITARSKSGNSPLYYSTWNQGHSELGKQLIAPGENHDNESISDDNETSIFTRCQI</sequence>
<dbReference type="eggNOG" id="KOG4177">
    <property type="taxonomic scope" value="Eukaryota"/>
</dbReference>
<proteinExistence type="predicted"/>
<dbReference type="Pfam" id="PF11929">
    <property type="entry name" value="DUF3447"/>
    <property type="match status" value="1"/>
</dbReference>
<dbReference type="InterPro" id="IPR036770">
    <property type="entry name" value="Ankyrin_rpt-contain_sf"/>
</dbReference>
<reference evidence="3" key="1">
    <citation type="submission" date="2006-10" db="EMBL/GenBank/DDBJ databases">
        <authorList>
            <person name="Amadeo P."/>
            <person name="Zhao Q."/>
            <person name="Wortman J."/>
            <person name="Fraser-Liggett C."/>
            <person name="Carlton J."/>
        </authorList>
    </citation>
    <scope>NUCLEOTIDE SEQUENCE</scope>
    <source>
        <strain evidence="3">G3</strain>
    </source>
</reference>
<dbReference type="Gene3D" id="1.25.40.20">
    <property type="entry name" value="Ankyrin repeat-containing domain"/>
    <property type="match status" value="4"/>
</dbReference>
<dbReference type="KEGG" id="tva:4763074"/>
<accession>A2EQ43</accession>
<dbReference type="RefSeq" id="XP_001317441.1">
    <property type="nucleotide sequence ID" value="XM_001317406.1"/>
</dbReference>
<feature type="repeat" description="ANK" evidence="1">
    <location>
        <begin position="378"/>
        <end position="410"/>
    </location>
</feature>
<keyword evidence="4" id="KW-1185">Reference proteome</keyword>
<dbReference type="OrthoDB" id="7464126at2759"/>
<dbReference type="SMR" id="A2EQ43"/>
<evidence type="ECO:0000313" key="3">
    <source>
        <dbReference type="EMBL" id="EAY05218.1"/>
    </source>
</evidence>
<evidence type="ECO:0000313" key="4">
    <source>
        <dbReference type="Proteomes" id="UP000001542"/>
    </source>
</evidence>
<evidence type="ECO:0000256" key="1">
    <source>
        <dbReference type="PROSITE-ProRule" id="PRU00023"/>
    </source>
</evidence>
<dbReference type="VEuPathDB" id="TrichDB:TVAG_473970"/>
<dbReference type="SUPFAM" id="SSF48403">
    <property type="entry name" value="Ankyrin repeat"/>
    <property type="match status" value="1"/>
</dbReference>
<dbReference type="PANTHER" id="PTHR24182:SF13">
    <property type="entry name" value="LD18443P"/>
    <property type="match status" value="1"/>
</dbReference>
<dbReference type="VEuPathDB" id="TrichDB:TVAGG3_0072620"/>
<reference evidence="3" key="2">
    <citation type="journal article" date="2007" name="Science">
        <title>Draft genome sequence of the sexually transmitted pathogen Trichomonas vaginalis.</title>
        <authorList>
            <person name="Carlton J.M."/>
            <person name="Hirt R.P."/>
            <person name="Silva J.C."/>
            <person name="Delcher A.L."/>
            <person name="Schatz M."/>
            <person name="Zhao Q."/>
            <person name="Wortman J.R."/>
            <person name="Bidwell S.L."/>
            <person name="Alsmark U.C.M."/>
            <person name="Besteiro S."/>
            <person name="Sicheritz-Ponten T."/>
            <person name="Noel C.J."/>
            <person name="Dacks J.B."/>
            <person name="Foster P.G."/>
            <person name="Simillion C."/>
            <person name="Van de Peer Y."/>
            <person name="Miranda-Saavedra D."/>
            <person name="Barton G.J."/>
            <person name="Westrop G.D."/>
            <person name="Mueller S."/>
            <person name="Dessi D."/>
            <person name="Fiori P.L."/>
            <person name="Ren Q."/>
            <person name="Paulsen I."/>
            <person name="Zhang H."/>
            <person name="Bastida-Corcuera F.D."/>
            <person name="Simoes-Barbosa A."/>
            <person name="Brown M.T."/>
            <person name="Hayes R.D."/>
            <person name="Mukherjee M."/>
            <person name="Okumura C.Y."/>
            <person name="Schneider R."/>
            <person name="Smith A.J."/>
            <person name="Vanacova S."/>
            <person name="Villalvazo M."/>
            <person name="Haas B.J."/>
            <person name="Pertea M."/>
            <person name="Feldblyum T.V."/>
            <person name="Utterback T.R."/>
            <person name="Shu C.L."/>
            <person name="Osoegawa K."/>
            <person name="de Jong P.J."/>
            <person name="Hrdy I."/>
            <person name="Horvathova L."/>
            <person name="Zubacova Z."/>
            <person name="Dolezal P."/>
            <person name="Malik S.B."/>
            <person name="Logsdon J.M. Jr."/>
            <person name="Henze K."/>
            <person name="Gupta A."/>
            <person name="Wang C.C."/>
            <person name="Dunne R.L."/>
            <person name="Upcroft J.A."/>
            <person name="Upcroft P."/>
            <person name="White O."/>
            <person name="Salzberg S.L."/>
            <person name="Tang P."/>
            <person name="Chiu C.-H."/>
            <person name="Lee Y.-S."/>
            <person name="Embley T.M."/>
            <person name="Coombs G.H."/>
            <person name="Mottram J.C."/>
            <person name="Tachezy J."/>
            <person name="Fraser-Liggett C.M."/>
            <person name="Johnson P.J."/>
        </authorList>
    </citation>
    <scope>NUCLEOTIDE SEQUENCE [LARGE SCALE GENOMIC DNA]</scope>
    <source>
        <strain evidence="3">G3</strain>
    </source>
</reference>